<comment type="caution">
    <text evidence="2">The sequence shown here is derived from an EMBL/GenBank/DDBJ whole genome shotgun (WGS) entry which is preliminary data.</text>
</comment>
<dbReference type="InterPro" id="IPR000253">
    <property type="entry name" value="FHA_dom"/>
</dbReference>
<proteinExistence type="predicted"/>
<dbReference type="SUPFAM" id="SSF49879">
    <property type="entry name" value="SMAD/FHA domain"/>
    <property type="match status" value="2"/>
</dbReference>
<evidence type="ECO:0000259" key="1">
    <source>
        <dbReference type="PROSITE" id="PS50006"/>
    </source>
</evidence>
<name>A0A2M8PID0_9CHLR</name>
<dbReference type="InterPro" id="IPR050923">
    <property type="entry name" value="Cell_Proc_Reg/RNA_Proc"/>
</dbReference>
<accession>A0A2M8PID0</accession>
<reference evidence="2 3" key="1">
    <citation type="submission" date="2017-11" db="EMBL/GenBank/DDBJ databases">
        <title>Evolution of Phototrophy in the Chloroflexi Phylum Driven by Horizontal Gene Transfer.</title>
        <authorList>
            <person name="Ward L.M."/>
            <person name="Hemp J."/>
            <person name="Shih P.M."/>
            <person name="Mcglynn S.E."/>
            <person name="Fischer W."/>
        </authorList>
    </citation>
    <scope>NUCLEOTIDE SEQUENCE [LARGE SCALE GENOMIC DNA]</scope>
    <source>
        <strain evidence="2">JP3_13</strain>
    </source>
</reference>
<gene>
    <name evidence="2" type="ORF">CUN49_00935</name>
</gene>
<evidence type="ECO:0000313" key="3">
    <source>
        <dbReference type="Proteomes" id="UP000229681"/>
    </source>
</evidence>
<dbReference type="PROSITE" id="PS50006">
    <property type="entry name" value="FHA_DOMAIN"/>
    <property type="match status" value="2"/>
</dbReference>
<feature type="domain" description="FHA" evidence="1">
    <location>
        <begin position="150"/>
        <end position="202"/>
    </location>
</feature>
<dbReference type="Pfam" id="PF16697">
    <property type="entry name" value="Yop-YscD_cpl"/>
    <property type="match status" value="1"/>
</dbReference>
<dbReference type="InterPro" id="IPR032030">
    <property type="entry name" value="YscD_cytoplasmic_dom"/>
</dbReference>
<dbReference type="Proteomes" id="UP000229681">
    <property type="component" value="Unassembled WGS sequence"/>
</dbReference>
<dbReference type="PANTHER" id="PTHR23308">
    <property type="entry name" value="NUCLEAR INHIBITOR OF PROTEIN PHOSPHATASE-1"/>
    <property type="match status" value="1"/>
</dbReference>
<organism evidence="2 3">
    <name type="scientific">Candidatus Thermofonsia Clade 1 bacterium</name>
    <dbReference type="NCBI Taxonomy" id="2364210"/>
    <lineage>
        <taxon>Bacteria</taxon>
        <taxon>Bacillati</taxon>
        <taxon>Chloroflexota</taxon>
        <taxon>Candidatus Thermofontia</taxon>
        <taxon>Candidatus Thermofonsia Clade 1</taxon>
    </lineage>
</organism>
<feature type="domain" description="FHA" evidence="1">
    <location>
        <begin position="31"/>
        <end position="80"/>
    </location>
</feature>
<dbReference type="SMART" id="SM00240">
    <property type="entry name" value="FHA"/>
    <property type="match status" value="2"/>
</dbReference>
<dbReference type="Pfam" id="PF00498">
    <property type="entry name" value="FHA"/>
    <property type="match status" value="1"/>
</dbReference>
<dbReference type="InterPro" id="IPR008984">
    <property type="entry name" value="SMAD_FHA_dom_sf"/>
</dbReference>
<sequence length="229" mass="25018">MSQPEGIAKLTWNDPTTGERHEFVLVEGASASIGRSPDNNICIPERHVSRGHAIINFRDGVFTITDLGSANGTYVNDRKISGPYVLTDGDVIRLYVPVLHFSAIVSEEELDRAYKTNTAIFPAKGLGRPRLVVTHGPQEGVEFILKEDTVTIGRITADATWEITLNDRAVSRPHCRLRFQNEVWTILDLASANGTLLNGEPVSATPVPLNDGDVITVGETTMLFRLAAV</sequence>
<dbReference type="AlphaFoldDB" id="A0A2M8PID0"/>
<dbReference type="EMBL" id="PGTM01000006">
    <property type="protein sequence ID" value="PJF37300.1"/>
    <property type="molecule type" value="Genomic_DNA"/>
</dbReference>
<dbReference type="Gene3D" id="2.60.200.20">
    <property type="match status" value="2"/>
</dbReference>
<dbReference type="CDD" id="cd00060">
    <property type="entry name" value="FHA"/>
    <property type="match status" value="2"/>
</dbReference>
<evidence type="ECO:0000313" key="2">
    <source>
        <dbReference type="EMBL" id="PJF37300.1"/>
    </source>
</evidence>
<protein>
    <recommendedName>
        <fullName evidence="1">FHA domain-containing protein</fullName>
    </recommendedName>
</protein>